<evidence type="ECO:0000313" key="2">
    <source>
        <dbReference type="EMBL" id="VDY38403.1"/>
    </source>
</evidence>
<gene>
    <name evidence="2" type="ORF">NCTC7102_01067</name>
</gene>
<dbReference type="EMBL" id="LR133909">
    <property type="protein sequence ID" value="VDY38403.1"/>
    <property type="molecule type" value="Genomic_DNA"/>
</dbReference>
<keyword evidence="1" id="KW-0812">Transmembrane</keyword>
<keyword evidence="1" id="KW-0472">Membrane</keyword>
<organism evidence="2 3">
    <name type="scientific">Salmonella enterica subsp. enterica serovar Daytona</name>
    <dbReference type="NCBI Taxonomy" id="1962639"/>
    <lineage>
        <taxon>Bacteria</taxon>
        <taxon>Pseudomonadati</taxon>
        <taxon>Pseudomonadota</taxon>
        <taxon>Gammaproteobacteria</taxon>
        <taxon>Enterobacterales</taxon>
        <taxon>Enterobacteriaceae</taxon>
        <taxon>Salmonella</taxon>
    </lineage>
</organism>
<evidence type="ECO:0000313" key="3">
    <source>
        <dbReference type="Proteomes" id="UP000281393"/>
    </source>
</evidence>
<protein>
    <submittedName>
        <fullName evidence="2">Uncharacterized protein</fullName>
    </submittedName>
</protein>
<accession>A0A447JCN6</accession>
<keyword evidence="1" id="KW-1133">Transmembrane helix</keyword>
<reference evidence="2 3" key="1">
    <citation type="submission" date="2018-12" db="EMBL/GenBank/DDBJ databases">
        <authorList>
            <consortium name="Pathogen Informatics"/>
        </authorList>
    </citation>
    <scope>NUCLEOTIDE SEQUENCE [LARGE SCALE GENOMIC DNA]</scope>
    <source>
        <strain evidence="2 3">NCTC7102</strain>
    </source>
</reference>
<evidence type="ECO:0000256" key="1">
    <source>
        <dbReference type="SAM" id="Phobius"/>
    </source>
</evidence>
<proteinExistence type="predicted"/>
<dbReference type="AlphaFoldDB" id="A0A447JCN6"/>
<sequence>MLNQLCVLYTLIAGVLFNNVLFFLVFKEFAFVEVVWMVYQFVAAFYNQNHIFVSRKIYL</sequence>
<feature type="transmembrane region" description="Helical" evidence="1">
    <location>
        <begin position="30"/>
        <end position="47"/>
    </location>
</feature>
<name>A0A447JCN6_SALET</name>
<feature type="transmembrane region" description="Helical" evidence="1">
    <location>
        <begin position="7"/>
        <end position="24"/>
    </location>
</feature>
<dbReference type="Proteomes" id="UP000281393">
    <property type="component" value="Chromosome"/>
</dbReference>